<gene>
    <name evidence="5" type="ORF">PITG_16603</name>
</gene>
<dbReference type="eggNOG" id="ENOG502S2IR">
    <property type="taxonomic scope" value="Eukaryota"/>
</dbReference>
<dbReference type="GeneID" id="9469016"/>
<evidence type="ECO:0000256" key="3">
    <source>
        <dbReference type="ARBA" id="ARBA00022525"/>
    </source>
</evidence>
<evidence type="ECO:0000313" key="5">
    <source>
        <dbReference type="EMBL" id="EEY65433.1"/>
    </source>
</evidence>
<dbReference type="InterPro" id="IPR045379">
    <property type="entry name" value="Crinkler_N"/>
</dbReference>
<dbReference type="KEGG" id="pif:PITG_16603"/>
<evidence type="ECO:0000256" key="1">
    <source>
        <dbReference type="ARBA" id="ARBA00004340"/>
    </source>
</evidence>
<dbReference type="GO" id="GO:0043657">
    <property type="term" value="C:host cell"/>
    <property type="evidence" value="ECO:0007669"/>
    <property type="project" value="UniProtKB-SubCell"/>
</dbReference>
<keyword evidence="6" id="KW-1185">Reference proteome</keyword>
<dbReference type="Pfam" id="PF20147">
    <property type="entry name" value="Crinkler"/>
    <property type="match status" value="1"/>
</dbReference>
<evidence type="ECO:0000259" key="4">
    <source>
        <dbReference type="Pfam" id="PF20147"/>
    </source>
</evidence>
<evidence type="ECO:0000256" key="2">
    <source>
        <dbReference type="ARBA" id="ARBA00004613"/>
    </source>
</evidence>
<reference evidence="6" key="1">
    <citation type="journal article" date="2009" name="Nature">
        <title>Genome sequence and analysis of the Irish potato famine pathogen Phytophthora infestans.</title>
        <authorList>
            <consortium name="The Broad Institute Genome Sequencing Platform"/>
            <person name="Haas B.J."/>
            <person name="Kamoun S."/>
            <person name="Zody M.C."/>
            <person name="Jiang R.H."/>
            <person name="Handsaker R.E."/>
            <person name="Cano L.M."/>
            <person name="Grabherr M."/>
            <person name="Kodira C.D."/>
            <person name="Raffaele S."/>
            <person name="Torto-Alalibo T."/>
            <person name="Bozkurt T.O."/>
            <person name="Ah-Fong A.M."/>
            <person name="Alvarado L."/>
            <person name="Anderson V.L."/>
            <person name="Armstrong M.R."/>
            <person name="Avrova A."/>
            <person name="Baxter L."/>
            <person name="Beynon J."/>
            <person name="Boevink P.C."/>
            <person name="Bollmann S.R."/>
            <person name="Bos J.I."/>
            <person name="Bulone V."/>
            <person name="Cai G."/>
            <person name="Cakir C."/>
            <person name="Carrington J.C."/>
            <person name="Chawner M."/>
            <person name="Conti L."/>
            <person name="Costanzo S."/>
            <person name="Ewan R."/>
            <person name="Fahlgren N."/>
            <person name="Fischbach M.A."/>
            <person name="Fugelstad J."/>
            <person name="Gilroy E.M."/>
            <person name="Gnerre S."/>
            <person name="Green P.J."/>
            <person name="Grenville-Briggs L.J."/>
            <person name="Griffith J."/>
            <person name="Grunwald N.J."/>
            <person name="Horn K."/>
            <person name="Horner N.R."/>
            <person name="Hu C.H."/>
            <person name="Huitema E."/>
            <person name="Jeong D.H."/>
            <person name="Jones A.M."/>
            <person name="Jones J.D."/>
            <person name="Jones R.W."/>
            <person name="Karlsson E.K."/>
            <person name="Kunjeti S.G."/>
            <person name="Lamour K."/>
            <person name="Liu Z."/>
            <person name="Ma L."/>
            <person name="Maclean D."/>
            <person name="Chibucos M.C."/>
            <person name="McDonald H."/>
            <person name="McWalters J."/>
            <person name="Meijer H.J."/>
            <person name="Morgan W."/>
            <person name="Morris P.F."/>
            <person name="Munro C.A."/>
            <person name="O'Neill K."/>
            <person name="Ospina-Giraldo M."/>
            <person name="Pinzon A."/>
            <person name="Pritchard L."/>
            <person name="Ramsahoye B."/>
            <person name="Ren Q."/>
            <person name="Restrepo S."/>
            <person name="Roy S."/>
            <person name="Sadanandom A."/>
            <person name="Savidor A."/>
            <person name="Schornack S."/>
            <person name="Schwartz D.C."/>
            <person name="Schumann U.D."/>
            <person name="Schwessinger B."/>
            <person name="Seyer L."/>
            <person name="Sharpe T."/>
            <person name="Silvar C."/>
            <person name="Song J."/>
            <person name="Studholme D.J."/>
            <person name="Sykes S."/>
            <person name="Thines M."/>
            <person name="van de Vondervoort P.J."/>
            <person name="Phuntumart V."/>
            <person name="Wawra S."/>
            <person name="Weide R."/>
            <person name="Win J."/>
            <person name="Young C."/>
            <person name="Zhou S."/>
            <person name="Fry W."/>
            <person name="Meyers B.C."/>
            <person name="van West P."/>
            <person name="Ristaino J."/>
            <person name="Govers F."/>
            <person name="Birch P.R."/>
            <person name="Whisson S.C."/>
            <person name="Judelson H.S."/>
            <person name="Nusbaum C."/>
        </authorList>
    </citation>
    <scope>NUCLEOTIDE SEQUENCE [LARGE SCALE GENOMIC DNA]</scope>
    <source>
        <strain evidence="6">T30-4</strain>
    </source>
</reference>
<dbReference type="Proteomes" id="UP000006643">
    <property type="component" value="Unassembled WGS sequence"/>
</dbReference>
<dbReference type="VEuPathDB" id="FungiDB:PITG_16603"/>
<dbReference type="GO" id="GO:0005576">
    <property type="term" value="C:extracellular region"/>
    <property type="evidence" value="ECO:0007669"/>
    <property type="project" value="UniProtKB-SubCell"/>
</dbReference>
<sequence>MVTLYCVVVGVAGSAFPVDIDENKSVGHLKDAIKEKNASTITCDAKNLQLFLAMAGGNAWLSSLTEDVKKLKKGEKTALVKVLTQEEKELQGEDPISECLKDMDPPKVKQIHVLVALPPGTSSAPISDGTDFWLSRFQHCEVAKLTLLPTRGDLNEFIGQPLPVKIGLPQSVFQAWSSPLILGQPLRDKLFELNDISPCEFLKDSVFSAAFLYPQVDGDATESAFHYFWDSIIRVVLGFVFRRAYINRDSSRKSSSGLKRPDFLFALDHICVFRGEEKEPRTSITVPREELSKKLVWSYGGVPYVFGYAASGFELELFAIYQDVTGNVKTHLIGGFNLQHAPERFRLVLALLNLCLLFPAIVQNCPASAGTEFMDIHRANGVKARLSPIFVDKIFHTQEEYRRVKQIYDSLKAYGVPCADAVVTVDSDQLRLTLKPRGIEMKPCSLSELFVALGNVLEALVVLHRNGWMHRDIRWSNVIKHIDRVEWFLIDFADAAQSPQKYPSGDHLTHDEHASDIFMEGGSHTTAVDLWAVGYLVKTSKIEREWTAEPERALFLDRLMNPDPSARPTADEALQLLSRFEREAAEQESQGQGCAQEAQTCLNFYIAMALPLRAHTYFRMYEKSLLTRETRLTHAAAIMRCECGHWLSDTPAFTAATPILSIVG</sequence>
<evidence type="ECO:0000313" key="6">
    <source>
        <dbReference type="Proteomes" id="UP000006643"/>
    </source>
</evidence>
<organism evidence="5 6">
    <name type="scientific">Phytophthora infestans (strain T30-4)</name>
    <name type="common">Potato late blight agent</name>
    <dbReference type="NCBI Taxonomy" id="403677"/>
    <lineage>
        <taxon>Eukaryota</taxon>
        <taxon>Sar</taxon>
        <taxon>Stramenopiles</taxon>
        <taxon>Oomycota</taxon>
        <taxon>Peronosporomycetes</taxon>
        <taxon>Peronosporales</taxon>
        <taxon>Peronosporaceae</taxon>
        <taxon>Phytophthora</taxon>
    </lineage>
</organism>
<protein>
    <submittedName>
        <fullName evidence="5">Crinkler (CRN) family protein</fullName>
    </submittedName>
</protein>
<dbReference type="OrthoDB" id="2379186at2759"/>
<dbReference type="SUPFAM" id="SSF56112">
    <property type="entry name" value="Protein kinase-like (PK-like)"/>
    <property type="match status" value="1"/>
</dbReference>
<proteinExistence type="predicted"/>
<comment type="subcellular location">
    <subcellularLocation>
        <location evidence="1">Host cell</location>
    </subcellularLocation>
    <subcellularLocation>
        <location evidence="2">Secreted</location>
    </subcellularLocation>
</comment>
<dbReference type="HOGENOM" id="CLU_028901_0_0_1"/>
<dbReference type="EMBL" id="DS028165">
    <property type="protein sequence ID" value="EEY65433.1"/>
    <property type="molecule type" value="Genomic_DNA"/>
</dbReference>
<dbReference type="InterPro" id="IPR011009">
    <property type="entry name" value="Kinase-like_dom_sf"/>
</dbReference>
<keyword evidence="3" id="KW-0964">Secreted</keyword>
<dbReference type="Gene3D" id="1.10.510.10">
    <property type="entry name" value="Transferase(Phosphotransferase) domain 1"/>
    <property type="match status" value="1"/>
</dbReference>
<dbReference type="RefSeq" id="XP_002897151.1">
    <property type="nucleotide sequence ID" value="XM_002897105.1"/>
</dbReference>
<feature type="domain" description="Crinkler effector protein N-terminal" evidence="4">
    <location>
        <begin position="2"/>
        <end position="115"/>
    </location>
</feature>
<dbReference type="InParanoid" id="D0NUS2"/>
<dbReference type="AlphaFoldDB" id="D0NUS2"/>
<name>D0NUS2_PHYIT</name>
<accession>D0NUS2</accession>